<dbReference type="Gene3D" id="3.90.550.10">
    <property type="entry name" value="Spore Coat Polysaccharide Biosynthesis Protein SpsA, Chain A"/>
    <property type="match status" value="1"/>
</dbReference>
<gene>
    <name evidence="2" type="ORF">DWX93_09605</name>
</gene>
<dbReference type="SUPFAM" id="SSF53448">
    <property type="entry name" value="Nucleotide-diphospho-sugar transferases"/>
    <property type="match status" value="1"/>
</dbReference>
<reference evidence="2 3" key="1">
    <citation type="submission" date="2018-08" db="EMBL/GenBank/DDBJ databases">
        <title>A genome reference for cultivated species of the human gut microbiota.</title>
        <authorList>
            <person name="Zou Y."/>
            <person name="Xue W."/>
            <person name="Luo G."/>
        </authorList>
    </citation>
    <scope>NUCLEOTIDE SEQUENCE [LARGE SCALE GENOMIC DNA]</scope>
    <source>
        <strain evidence="2 3">AF22-12AC</strain>
    </source>
</reference>
<protein>
    <recommendedName>
        <fullName evidence="1">Streptomycin biosynthesis protein StrF domain-containing protein</fullName>
    </recommendedName>
</protein>
<proteinExistence type="predicted"/>
<organism evidence="2 3">
    <name type="scientific">Roseburia hominis</name>
    <dbReference type="NCBI Taxonomy" id="301301"/>
    <lineage>
        <taxon>Bacteria</taxon>
        <taxon>Bacillati</taxon>
        <taxon>Bacillota</taxon>
        <taxon>Clostridia</taxon>
        <taxon>Lachnospirales</taxon>
        <taxon>Lachnospiraceae</taxon>
        <taxon>Roseburia</taxon>
    </lineage>
</organism>
<evidence type="ECO:0000313" key="3">
    <source>
        <dbReference type="Proteomes" id="UP000266172"/>
    </source>
</evidence>
<sequence>MHCMYFLSETCLIRLYKKTGRMATIMKIAVITCVNNEEEYAQALSYIDRLHVPDGYELDVIAVREAPSMAGGYQMAMEHTDARYKIYMHQDTFIINREFLQDMLSVFRSDDRIGVIGMVGCDDVPINAQAVAAWNVGCVYHNCIPARVQYTQRVDRQPVDVEAVDGLLLATQHDVRWREDLFDGWDFYDISECFEMRRAGYRVVVPYQDSPWCYHDNTYSKMLNYYKYCERAVGEYQDIKPFVAGEVSARRREYDRLREDSREELKRLVNAGNQGELIEIFSDPNNRGYLHLREYEILADIARGERAEGEMRFWQAGETCEELVRKINDLKYRLKRVEFGADQGKPDILYILKNYSVCAIKTVAAAYEVVDERVWKRLAENM</sequence>
<accession>A0A395VAE1</accession>
<feature type="domain" description="Streptomycin biosynthesis protein StrF" evidence="1">
    <location>
        <begin position="29"/>
        <end position="236"/>
    </location>
</feature>
<dbReference type="InterPro" id="IPR029044">
    <property type="entry name" value="Nucleotide-diphossugar_trans"/>
</dbReference>
<dbReference type="EMBL" id="QRVL01000007">
    <property type="protein sequence ID" value="RGS40365.1"/>
    <property type="molecule type" value="Genomic_DNA"/>
</dbReference>
<dbReference type="AlphaFoldDB" id="A0A395VAE1"/>
<evidence type="ECO:0000259" key="1">
    <source>
        <dbReference type="Pfam" id="PF13712"/>
    </source>
</evidence>
<dbReference type="Proteomes" id="UP000266172">
    <property type="component" value="Unassembled WGS sequence"/>
</dbReference>
<dbReference type="InterPro" id="IPR059123">
    <property type="entry name" value="StrF_dom"/>
</dbReference>
<name>A0A395VAE1_9FIRM</name>
<dbReference type="Pfam" id="PF13712">
    <property type="entry name" value="Glyco_tranf_2_5"/>
    <property type="match status" value="1"/>
</dbReference>
<comment type="caution">
    <text evidence="2">The sequence shown here is derived from an EMBL/GenBank/DDBJ whole genome shotgun (WGS) entry which is preliminary data.</text>
</comment>
<evidence type="ECO:0000313" key="2">
    <source>
        <dbReference type="EMBL" id="RGS40365.1"/>
    </source>
</evidence>